<name>A0A6J5NYW2_9CAUD</name>
<evidence type="ECO:0000313" key="1">
    <source>
        <dbReference type="EMBL" id="CAB4164709.1"/>
    </source>
</evidence>
<organism evidence="1">
    <name type="scientific">uncultured Caudovirales phage</name>
    <dbReference type="NCBI Taxonomy" id="2100421"/>
    <lineage>
        <taxon>Viruses</taxon>
        <taxon>Duplodnaviria</taxon>
        <taxon>Heunggongvirae</taxon>
        <taxon>Uroviricota</taxon>
        <taxon>Caudoviricetes</taxon>
        <taxon>Peduoviridae</taxon>
        <taxon>Maltschvirus</taxon>
        <taxon>Maltschvirus maltsch</taxon>
    </lineage>
</organism>
<sequence>MKTMELVHADILYPDQLMPNDIIKVENDLLTIVSVEDTETGYKITTLNEFGEEDSIETNNETRFDLFVFVGD</sequence>
<reference evidence="1" key="1">
    <citation type="submission" date="2020-04" db="EMBL/GenBank/DDBJ databases">
        <authorList>
            <person name="Chiriac C."/>
            <person name="Salcher M."/>
            <person name="Ghai R."/>
            <person name="Kavagutti S V."/>
        </authorList>
    </citation>
    <scope>NUCLEOTIDE SEQUENCE</scope>
</reference>
<dbReference type="EMBL" id="LR796766">
    <property type="protein sequence ID" value="CAB4164709.1"/>
    <property type="molecule type" value="Genomic_DNA"/>
</dbReference>
<protein>
    <submittedName>
        <fullName evidence="1">Uncharacterized protein</fullName>
    </submittedName>
</protein>
<accession>A0A6J5NYW2</accession>
<proteinExistence type="predicted"/>
<gene>
    <name evidence="1" type="ORF">UFOVP828_81</name>
</gene>